<dbReference type="PANTHER" id="PTHR47036:SF1">
    <property type="entry name" value="COBALT-FACTOR III C(17)-METHYLTRANSFERASE-RELATED"/>
    <property type="match status" value="1"/>
</dbReference>
<comment type="caution">
    <text evidence="2">The sequence shown here is derived from an EMBL/GenBank/DDBJ whole genome shotgun (WGS) entry which is preliminary data.</text>
</comment>
<dbReference type="Proteomes" id="UP001596066">
    <property type="component" value="Unassembled WGS sequence"/>
</dbReference>
<name>A0ABW0VGG9_9ACTN</name>
<dbReference type="InterPro" id="IPR002750">
    <property type="entry name" value="CobE/GbiG_C"/>
</dbReference>
<dbReference type="EMBL" id="JBHSOC010000058">
    <property type="protein sequence ID" value="MFC5644962.1"/>
    <property type="molecule type" value="Genomic_DNA"/>
</dbReference>
<gene>
    <name evidence="2" type="ORF">ACFPZF_26845</name>
</gene>
<dbReference type="InterPro" id="IPR036518">
    <property type="entry name" value="CobE/GbiG_C_sf"/>
</dbReference>
<sequence length="138" mass="13250">MEQRVVVGVGARRGADGAEVLRLIDSALAAAALPRGAVVLLATLDAKTGEPGLRSAALALGVPLVGHPAALLGGVPVPHPSGAARTAVGTPSVAEAAALASAPGGVLLVPKLTSPTVAVALAAARGRATPAERTGDPT</sequence>
<protein>
    <submittedName>
        <fullName evidence="2">Cobalamin biosynthesis protein</fullName>
    </submittedName>
</protein>
<accession>A0ABW0VGG9</accession>
<dbReference type="RefSeq" id="WP_346141575.1">
    <property type="nucleotide sequence ID" value="NZ_BAAAUA010000005.1"/>
</dbReference>
<keyword evidence="3" id="KW-1185">Reference proteome</keyword>
<proteinExistence type="predicted"/>
<feature type="domain" description="CobE/GbiG C-terminal" evidence="1">
    <location>
        <begin position="5"/>
        <end position="122"/>
    </location>
</feature>
<evidence type="ECO:0000259" key="1">
    <source>
        <dbReference type="Pfam" id="PF01890"/>
    </source>
</evidence>
<organism evidence="2 3">
    <name type="scientific">Kitasatospora cinereorecta</name>
    <dbReference type="NCBI Taxonomy" id="285560"/>
    <lineage>
        <taxon>Bacteria</taxon>
        <taxon>Bacillati</taxon>
        <taxon>Actinomycetota</taxon>
        <taxon>Actinomycetes</taxon>
        <taxon>Kitasatosporales</taxon>
        <taxon>Streptomycetaceae</taxon>
        <taxon>Kitasatospora</taxon>
    </lineage>
</organism>
<dbReference type="Pfam" id="PF01890">
    <property type="entry name" value="CbiG_C"/>
    <property type="match status" value="1"/>
</dbReference>
<dbReference type="InterPro" id="IPR051810">
    <property type="entry name" value="Precorrin_MeTrfase"/>
</dbReference>
<reference evidence="3" key="1">
    <citation type="journal article" date="2019" name="Int. J. Syst. Evol. Microbiol.">
        <title>The Global Catalogue of Microorganisms (GCM) 10K type strain sequencing project: providing services to taxonomists for standard genome sequencing and annotation.</title>
        <authorList>
            <consortium name="The Broad Institute Genomics Platform"/>
            <consortium name="The Broad Institute Genome Sequencing Center for Infectious Disease"/>
            <person name="Wu L."/>
            <person name="Ma J."/>
        </authorList>
    </citation>
    <scope>NUCLEOTIDE SEQUENCE [LARGE SCALE GENOMIC DNA]</scope>
    <source>
        <strain evidence="3">CGMCC 4.1622</strain>
    </source>
</reference>
<evidence type="ECO:0000313" key="3">
    <source>
        <dbReference type="Proteomes" id="UP001596066"/>
    </source>
</evidence>
<dbReference type="Gene3D" id="3.30.420.180">
    <property type="entry name" value="CobE/GbiG C-terminal domain"/>
    <property type="match status" value="1"/>
</dbReference>
<dbReference type="SUPFAM" id="SSF159664">
    <property type="entry name" value="CobE/GbiG C-terminal domain-like"/>
    <property type="match status" value="1"/>
</dbReference>
<evidence type="ECO:0000313" key="2">
    <source>
        <dbReference type="EMBL" id="MFC5644962.1"/>
    </source>
</evidence>
<dbReference type="PANTHER" id="PTHR47036">
    <property type="entry name" value="COBALT-FACTOR III C(17)-METHYLTRANSFERASE-RELATED"/>
    <property type="match status" value="1"/>
</dbReference>